<dbReference type="CDD" id="cd06127">
    <property type="entry name" value="DEDDh"/>
    <property type="match status" value="1"/>
</dbReference>
<evidence type="ECO:0000256" key="1">
    <source>
        <dbReference type="ARBA" id="ARBA00012417"/>
    </source>
</evidence>
<dbReference type="EMBL" id="CAADFY010000091">
    <property type="protein sequence ID" value="VFK56588.1"/>
    <property type="molecule type" value="Genomic_DNA"/>
</dbReference>
<name>A0A451A9Z8_9GAMM</name>
<dbReference type="SMART" id="SM00479">
    <property type="entry name" value="EXOIII"/>
    <property type="match status" value="1"/>
</dbReference>
<evidence type="ECO:0000259" key="8">
    <source>
        <dbReference type="SMART" id="SM00479"/>
    </source>
</evidence>
<dbReference type="InterPro" id="IPR006054">
    <property type="entry name" value="DnaQ"/>
</dbReference>
<reference evidence="11" key="1">
    <citation type="submission" date="2019-02" db="EMBL/GenBank/DDBJ databases">
        <authorList>
            <person name="Gruber-Vodicka R. H."/>
            <person name="Seah K. B. B."/>
        </authorList>
    </citation>
    <scope>NUCLEOTIDE SEQUENCE</scope>
    <source>
        <strain evidence="10">BECK_BY1</strain>
        <strain evidence="11">BECK_BY2</strain>
        <strain evidence="9">BECK_BY3</strain>
    </source>
</reference>
<evidence type="ECO:0000256" key="7">
    <source>
        <dbReference type="ARBA" id="ARBA00049244"/>
    </source>
</evidence>
<protein>
    <recommendedName>
        <fullName evidence="1">DNA-directed DNA polymerase</fullName>
        <ecNumber evidence="1">2.7.7.7</ecNumber>
    </recommendedName>
</protein>
<accession>A0A451A9Z8</accession>
<dbReference type="GO" id="GO:0003677">
    <property type="term" value="F:DNA binding"/>
    <property type="evidence" value="ECO:0007669"/>
    <property type="project" value="InterPro"/>
</dbReference>
<evidence type="ECO:0000256" key="4">
    <source>
        <dbReference type="ARBA" id="ARBA00022839"/>
    </source>
</evidence>
<dbReference type="SUPFAM" id="SSF53098">
    <property type="entry name" value="Ribonuclease H-like"/>
    <property type="match status" value="1"/>
</dbReference>
<dbReference type="EC" id="2.7.7.7" evidence="1"/>
<keyword evidence="2" id="KW-0540">Nuclease</keyword>
<evidence type="ECO:0000256" key="2">
    <source>
        <dbReference type="ARBA" id="ARBA00022722"/>
    </source>
</evidence>
<dbReference type="EMBL" id="CAADFV010000087">
    <property type="protein sequence ID" value="VFK62857.1"/>
    <property type="molecule type" value="Genomic_DNA"/>
</dbReference>
<comment type="subunit">
    <text evidence="6">DNA polymerase III contains a core (composed of alpha, epsilon and theta chains) that associates with a tau subunit. This core dimerizes to form the POLIII' complex. PolIII' associates with the gamma complex (composed of gamma, delta, delta', psi and chi chains) and with the beta chain to form the complete DNA polymerase III complex.</text>
</comment>
<gene>
    <name evidence="10" type="ORF">BECKTUN1418D_GA0071000_11622</name>
    <name evidence="11" type="ORF">BECKTUN1418E_GA0071001_108710</name>
    <name evidence="9" type="ORF">BECKTUN1418F_GA0071002_109110</name>
</gene>
<feature type="domain" description="Exonuclease" evidence="8">
    <location>
        <begin position="54"/>
        <end position="222"/>
    </location>
</feature>
<dbReference type="FunFam" id="3.30.420.10:FF:000045">
    <property type="entry name" value="3'-5' exonuclease DinG"/>
    <property type="match status" value="1"/>
</dbReference>
<dbReference type="Gene3D" id="3.30.420.10">
    <property type="entry name" value="Ribonuclease H-like superfamily/Ribonuclease H"/>
    <property type="match status" value="1"/>
</dbReference>
<evidence type="ECO:0000313" key="9">
    <source>
        <dbReference type="EMBL" id="VFK56588.1"/>
    </source>
</evidence>
<dbReference type="InterPro" id="IPR036397">
    <property type="entry name" value="RNaseH_sf"/>
</dbReference>
<keyword evidence="4 11" id="KW-0269">Exonuclease</keyword>
<dbReference type="InterPro" id="IPR013520">
    <property type="entry name" value="Ribonucl_H"/>
</dbReference>
<dbReference type="PANTHER" id="PTHR30231:SF4">
    <property type="entry name" value="PROTEIN NEN2"/>
    <property type="match status" value="1"/>
</dbReference>
<dbReference type="AlphaFoldDB" id="A0A451A9Z8"/>
<evidence type="ECO:0000256" key="3">
    <source>
        <dbReference type="ARBA" id="ARBA00022801"/>
    </source>
</evidence>
<dbReference type="Pfam" id="PF00929">
    <property type="entry name" value="RNase_T"/>
    <property type="match status" value="1"/>
</dbReference>
<evidence type="ECO:0000256" key="6">
    <source>
        <dbReference type="ARBA" id="ARBA00026073"/>
    </source>
</evidence>
<evidence type="ECO:0000256" key="5">
    <source>
        <dbReference type="ARBA" id="ARBA00025483"/>
    </source>
</evidence>
<comment type="catalytic activity">
    <reaction evidence="7">
        <text>DNA(n) + a 2'-deoxyribonucleoside 5'-triphosphate = DNA(n+1) + diphosphate</text>
        <dbReference type="Rhea" id="RHEA:22508"/>
        <dbReference type="Rhea" id="RHEA-COMP:17339"/>
        <dbReference type="Rhea" id="RHEA-COMP:17340"/>
        <dbReference type="ChEBI" id="CHEBI:33019"/>
        <dbReference type="ChEBI" id="CHEBI:61560"/>
        <dbReference type="ChEBI" id="CHEBI:173112"/>
        <dbReference type="EC" id="2.7.7.7"/>
    </reaction>
</comment>
<dbReference type="PANTHER" id="PTHR30231">
    <property type="entry name" value="DNA POLYMERASE III SUBUNIT EPSILON"/>
    <property type="match status" value="1"/>
</dbReference>
<comment type="function">
    <text evidence="5">DNA polymerase III is a complex, multichain enzyme responsible for most of the replicative synthesis in bacteria. The epsilon subunit contain the editing function and is a proofreading 3'-5' exonuclease.</text>
</comment>
<dbReference type="NCBIfam" id="TIGR00573">
    <property type="entry name" value="dnaq"/>
    <property type="match status" value="1"/>
</dbReference>
<dbReference type="InterPro" id="IPR012337">
    <property type="entry name" value="RNaseH-like_sf"/>
</dbReference>
<evidence type="ECO:0000313" key="10">
    <source>
        <dbReference type="EMBL" id="VFK61855.1"/>
    </source>
</evidence>
<dbReference type="EMBL" id="CAADFX010000162">
    <property type="protein sequence ID" value="VFK61855.1"/>
    <property type="molecule type" value="Genomic_DNA"/>
</dbReference>
<dbReference type="GO" id="GO:0008408">
    <property type="term" value="F:3'-5' exonuclease activity"/>
    <property type="evidence" value="ECO:0007669"/>
    <property type="project" value="TreeGrafter"/>
</dbReference>
<evidence type="ECO:0000313" key="11">
    <source>
        <dbReference type="EMBL" id="VFK62857.1"/>
    </source>
</evidence>
<dbReference type="GO" id="GO:0006260">
    <property type="term" value="P:DNA replication"/>
    <property type="evidence" value="ECO:0007669"/>
    <property type="project" value="InterPro"/>
</dbReference>
<sequence length="248" mass="27621">MSGIRDSIIALRDHIGIRLRKKTILTDPVARRLHDTCLAVDAKQTRMIPIAESRFVALDLETTGFYPSLGDEIVSVALLELHGLVFSGKYYSTIVNPGRHIPSSSSEIHGIFDADIRNAPTMDDVLPEVIAFLGNAVVIAHHANFDFRFLNKRLYRKAAAVIENPWIDTMLLYGAWQRKHAQYSLDDVAKRCGIADQGRHNALRDAEIAGGVLQFLVPRLLPDLGQSVGRLIECQFGDHCQDAHSQLM</sequence>
<dbReference type="GO" id="GO:0003887">
    <property type="term" value="F:DNA-directed DNA polymerase activity"/>
    <property type="evidence" value="ECO:0007669"/>
    <property type="project" value="UniProtKB-EC"/>
</dbReference>
<keyword evidence="3" id="KW-0378">Hydrolase</keyword>
<proteinExistence type="predicted"/>
<organism evidence="11">
    <name type="scientific">Candidatus Kentrum sp. TUN</name>
    <dbReference type="NCBI Taxonomy" id="2126343"/>
    <lineage>
        <taxon>Bacteria</taxon>
        <taxon>Pseudomonadati</taxon>
        <taxon>Pseudomonadota</taxon>
        <taxon>Gammaproteobacteria</taxon>
        <taxon>Candidatus Kentrum</taxon>
    </lineage>
</organism>